<evidence type="ECO:0000256" key="1">
    <source>
        <dbReference type="SAM" id="MobiDB-lite"/>
    </source>
</evidence>
<organism evidence="2">
    <name type="scientific">uncultured Solirubrobacteraceae bacterium</name>
    <dbReference type="NCBI Taxonomy" id="1162706"/>
    <lineage>
        <taxon>Bacteria</taxon>
        <taxon>Bacillati</taxon>
        <taxon>Actinomycetota</taxon>
        <taxon>Thermoleophilia</taxon>
        <taxon>Solirubrobacterales</taxon>
        <taxon>Solirubrobacteraceae</taxon>
        <taxon>environmental samples</taxon>
    </lineage>
</organism>
<protein>
    <submittedName>
        <fullName evidence="2">Uncharacterized protein</fullName>
    </submittedName>
</protein>
<reference evidence="2" key="1">
    <citation type="submission" date="2020-02" db="EMBL/GenBank/DDBJ databases">
        <authorList>
            <person name="Meier V. D."/>
        </authorList>
    </citation>
    <scope>NUCLEOTIDE SEQUENCE</scope>
    <source>
        <strain evidence="2">AVDCRST_MAG38</strain>
    </source>
</reference>
<name>A0A6J4S327_9ACTN</name>
<sequence length="91" mass="9994">MRSGDERLDPRRVRRSGQGDAAVQRVRSVVDATQHVAVQIDHGRAGYSRRAGPRRSRRADAGSGGRRARRPRVEGRGAGRRDGAPRGAGWR</sequence>
<feature type="region of interest" description="Disordered" evidence="1">
    <location>
        <begin position="1"/>
        <end position="27"/>
    </location>
</feature>
<proteinExistence type="predicted"/>
<accession>A0A6J4S327</accession>
<dbReference type="EMBL" id="CADCVJ010000192">
    <property type="protein sequence ID" value="CAA9485123.1"/>
    <property type="molecule type" value="Genomic_DNA"/>
</dbReference>
<gene>
    <name evidence="2" type="ORF">AVDCRST_MAG38-2277</name>
</gene>
<feature type="compositionally biased region" description="Basic and acidic residues" evidence="1">
    <location>
        <begin position="71"/>
        <end position="84"/>
    </location>
</feature>
<dbReference type="AlphaFoldDB" id="A0A6J4S327"/>
<feature type="region of interest" description="Disordered" evidence="1">
    <location>
        <begin position="40"/>
        <end position="91"/>
    </location>
</feature>
<evidence type="ECO:0000313" key="2">
    <source>
        <dbReference type="EMBL" id="CAA9485123.1"/>
    </source>
</evidence>
<feature type="compositionally biased region" description="Basic and acidic residues" evidence="1">
    <location>
        <begin position="1"/>
        <end position="11"/>
    </location>
</feature>